<evidence type="ECO:0000313" key="2">
    <source>
        <dbReference type="Proteomes" id="UP001589865"/>
    </source>
</evidence>
<reference evidence="1 2" key="1">
    <citation type="submission" date="2024-09" db="EMBL/GenBank/DDBJ databases">
        <authorList>
            <person name="Sun Q."/>
            <person name="Mori K."/>
        </authorList>
    </citation>
    <scope>NUCLEOTIDE SEQUENCE [LARGE SCALE GENOMIC DNA]</scope>
    <source>
        <strain evidence="1 2">TBRC 5777</strain>
    </source>
</reference>
<dbReference type="Proteomes" id="UP001589865">
    <property type="component" value="Unassembled WGS sequence"/>
</dbReference>
<dbReference type="RefSeq" id="WP_377043615.1">
    <property type="nucleotide sequence ID" value="NZ_JBHLUN010000005.1"/>
</dbReference>
<protein>
    <recommendedName>
        <fullName evidence="3">HEAT repeat domain-containing protein</fullName>
    </recommendedName>
</protein>
<sequence>MSARIWDGDKTTPELLPYKSNEITSAISKSSADPGIAASLSHGLQHQIKNIFQNVVLASRGAAKHTSFTFTDKSIYQQLMIYNDASTDYVAFTGVIATNKDLHKSSFQLDNKMLLHGDSSHMRKAKEKWQTILADLDFRDEDSRAAAAARLRDIIEIFSDAANEILKEVGSKYDQEPEVIGFILSEVLATAGDIEDEVKVDIMSSYAASSRSSMRYEAVKALDLLQSPDAHQKLIEFRSAEQNPSVRNLLEAALRHQ</sequence>
<keyword evidence="2" id="KW-1185">Reference proteome</keyword>
<dbReference type="EMBL" id="JBHLUN010000005">
    <property type="protein sequence ID" value="MFC0407886.1"/>
    <property type="molecule type" value="Genomic_DNA"/>
</dbReference>
<name>A0ABV6JQ83_9PROT</name>
<evidence type="ECO:0008006" key="3">
    <source>
        <dbReference type="Google" id="ProtNLM"/>
    </source>
</evidence>
<comment type="caution">
    <text evidence="1">The sequence shown here is derived from an EMBL/GenBank/DDBJ whole genome shotgun (WGS) entry which is preliminary data.</text>
</comment>
<gene>
    <name evidence="1" type="ORF">ACFFGY_06465</name>
</gene>
<proteinExistence type="predicted"/>
<organism evidence="1 2">
    <name type="scientific">Roseomonas elaeocarpi</name>
    <dbReference type="NCBI Taxonomy" id="907779"/>
    <lineage>
        <taxon>Bacteria</taxon>
        <taxon>Pseudomonadati</taxon>
        <taxon>Pseudomonadota</taxon>
        <taxon>Alphaproteobacteria</taxon>
        <taxon>Acetobacterales</taxon>
        <taxon>Roseomonadaceae</taxon>
        <taxon>Roseomonas</taxon>
    </lineage>
</organism>
<evidence type="ECO:0000313" key="1">
    <source>
        <dbReference type="EMBL" id="MFC0407886.1"/>
    </source>
</evidence>
<accession>A0ABV6JQ83</accession>